<evidence type="ECO:0000259" key="3">
    <source>
        <dbReference type="Pfam" id="PF07715"/>
    </source>
</evidence>
<dbReference type="InterPro" id="IPR008969">
    <property type="entry name" value="CarboxyPept-like_regulatory"/>
</dbReference>
<organism evidence="4 5">
    <name type="scientific">Adhaeribacter aerolatus</name>
    <dbReference type="NCBI Taxonomy" id="670289"/>
    <lineage>
        <taxon>Bacteria</taxon>
        <taxon>Pseudomonadati</taxon>
        <taxon>Bacteroidota</taxon>
        <taxon>Cytophagia</taxon>
        <taxon>Cytophagales</taxon>
        <taxon>Hymenobacteraceae</taxon>
        <taxon>Adhaeribacter</taxon>
    </lineage>
</organism>
<comment type="caution">
    <text evidence="4">The sequence shown here is derived from an EMBL/GenBank/DDBJ whole genome shotgun (WGS) entry which is preliminary data.</text>
</comment>
<dbReference type="GO" id="GO:0009279">
    <property type="term" value="C:cell outer membrane"/>
    <property type="evidence" value="ECO:0007669"/>
    <property type="project" value="UniProtKB-SubCell"/>
</dbReference>
<protein>
    <submittedName>
        <fullName evidence="4">SusC/RagA family TonB-linked outer membrane protein</fullName>
    </submittedName>
</protein>
<keyword evidence="1" id="KW-1134">Transmembrane beta strand</keyword>
<gene>
    <name evidence="4" type="ORF">AAE02nite_13910</name>
</gene>
<dbReference type="Gene3D" id="2.170.130.10">
    <property type="entry name" value="TonB-dependent receptor, plug domain"/>
    <property type="match status" value="1"/>
</dbReference>
<feature type="region of interest" description="Disordered" evidence="2">
    <location>
        <begin position="22"/>
        <end position="41"/>
    </location>
</feature>
<keyword evidence="1" id="KW-0813">Transport</keyword>
<dbReference type="PROSITE" id="PS52016">
    <property type="entry name" value="TONB_DEPENDENT_REC_3"/>
    <property type="match status" value="1"/>
</dbReference>
<dbReference type="InterPro" id="IPR037066">
    <property type="entry name" value="Plug_dom_sf"/>
</dbReference>
<reference evidence="4 5" key="1">
    <citation type="submission" date="2019-07" db="EMBL/GenBank/DDBJ databases">
        <title>Whole genome shotgun sequence of Adhaeribacter aerolatus NBRC 106133.</title>
        <authorList>
            <person name="Hosoyama A."/>
            <person name="Uohara A."/>
            <person name="Ohji S."/>
            <person name="Ichikawa N."/>
        </authorList>
    </citation>
    <scope>NUCLEOTIDE SEQUENCE [LARGE SCALE GENOMIC DNA]</scope>
    <source>
        <strain evidence="4 5">NBRC 106133</strain>
    </source>
</reference>
<keyword evidence="1" id="KW-0812">Transmembrane</keyword>
<dbReference type="Pfam" id="PF13715">
    <property type="entry name" value="CarbopepD_reg_2"/>
    <property type="match status" value="1"/>
</dbReference>
<evidence type="ECO:0000256" key="1">
    <source>
        <dbReference type="PROSITE-ProRule" id="PRU01360"/>
    </source>
</evidence>
<comment type="subcellular location">
    <subcellularLocation>
        <location evidence="1">Cell outer membrane</location>
        <topology evidence="1">Multi-pass membrane protein</topology>
    </subcellularLocation>
</comment>
<keyword evidence="1" id="KW-0472">Membrane</keyword>
<dbReference type="Proteomes" id="UP000321532">
    <property type="component" value="Unassembled WGS sequence"/>
</dbReference>
<accession>A0A512AW40</accession>
<evidence type="ECO:0000256" key="2">
    <source>
        <dbReference type="SAM" id="MobiDB-lite"/>
    </source>
</evidence>
<dbReference type="SUPFAM" id="SSF56935">
    <property type="entry name" value="Porins"/>
    <property type="match status" value="1"/>
</dbReference>
<evidence type="ECO:0000313" key="5">
    <source>
        <dbReference type="Proteomes" id="UP000321532"/>
    </source>
</evidence>
<sequence>MLGILVGYWLGHGQATAQALASLSQAKDSHPPTKETSRPLQHVLENNLKESRGIYFMYKGEDLKDKQVIPRFTATQSVESILEDLLRPIGLTFKKIDNIYVIFNAHDQAESTTLQQFEKAVAVVNVSGKVVSSRGDALPGVTVVVKGTNSGTTTDTDGRFNLVIPDNQANPILVFSYIGFTNKEVAVNNQTIVNITLEEESKTLNEVMVVGYGTQKKSDITGTVASLPKERLEMVPNLNVAQAIQGAVAGVTVRSSSAGAQPDQSIMVRGRNSITANNDPLIIVDGIPYGGRLNDVNPNDIGSIEILKDASAAAIYGSRGSNGVILITTKEGAIGKTSFAYEGKYSLTDVTKVNRMLTGPEFYDFKMTRNAKAMTLSEEQVLKDGTWTDWTKLAMRKGHTQDHNLTVSGGFNKTKYYIGLGYTDIKGIAINDDFKRLSSRINVETKILDWLTIGSRTQLTADNASGAEANFQSALQTNPLSLPYDQYGKLTIWPWPDNIIVGNPLSPTLYDDLEESYQILSNNYAVVDFPFIKGLSYRLNTGVRKRFTDQAQYRGRETQSGLESLGRSATSNSVSSNVVIENILNYNREIGNHTIFFTGLYSYQGDRSKANSLSASRFPNDFFSWYASNQAAVREPSHSFSETTLLSQMARLNYSYGSRYLLTLTMRRDGYSGFGSKTKWGTFPSVAVGWNLANEDFFPLTNVFSELKLRASYGLNGNQAIGAYESLSQYVVANYSSGAEAVIGYKPSRLGLDNLGWESSRSLNLGMDFGIYKGRISGNLNWYKTNTFDLLLNRSISAIHGITPSTHLPSGWIHPSVTENIGETQNKGVELVINSRNLVNKFQWSTTGNLAYNKNKILSLYGVKNEDGREIDDVVNNWFIGQPISVNYDFVWDGVWQLNEETEAAKYGTKPGYVKLKDINGDGKLTADDRQIIGQKDPKLLWGISNTFSYGNFMLSVFIHGVQGATVRNYLMQDNVQGAEVRFNTLKKNWWTPENPTNDWVMNKELATNMAGFTGNIYENPDFIRIKDVSFAYDLPKNLIGKAGLSRLKVFATGRNLFTITKWTGMDPDLFDQNSQQRIPMQKEYVFGLSLGL</sequence>
<dbReference type="Pfam" id="PF07715">
    <property type="entry name" value="Plug"/>
    <property type="match status" value="1"/>
</dbReference>
<evidence type="ECO:0000313" key="4">
    <source>
        <dbReference type="EMBL" id="GEO03727.1"/>
    </source>
</evidence>
<keyword evidence="5" id="KW-1185">Reference proteome</keyword>
<dbReference type="InterPro" id="IPR023996">
    <property type="entry name" value="TonB-dep_OMP_SusC/RagA"/>
</dbReference>
<dbReference type="InterPro" id="IPR023997">
    <property type="entry name" value="TonB-dep_OMP_SusC/RagA_CS"/>
</dbReference>
<dbReference type="InterPro" id="IPR039426">
    <property type="entry name" value="TonB-dep_rcpt-like"/>
</dbReference>
<name>A0A512AW40_9BACT</name>
<dbReference type="InterPro" id="IPR012910">
    <property type="entry name" value="Plug_dom"/>
</dbReference>
<feature type="domain" description="TonB-dependent receptor plug" evidence="3">
    <location>
        <begin position="217"/>
        <end position="324"/>
    </location>
</feature>
<feature type="compositionally biased region" description="Basic and acidic residues" evidence="2">
    <location>
        <begin position="27"/>
        <end position="37"/>
    </location>
</feature>
<dbReference type="EMBL" id="BJYS01000007">
    <property type="protein sequence ID" value="GEO03727.1"/>
    <property type="molecule type" value="Genomic_DNA"/>
</dbReference>
<dbReference type="Gene3D" id="2.60.40.1120">
    <property type="entry name" value="Carboxypeptidase-like, regulatory domain"/>
    <property type="match status" value="1"/>
</dbReference>
<dbReference type="SUPFAM" id="SSF49464">
    <property type="entry name" value="Carboxypeptidase regulatory domain-like"/>
    <property type="match status" value="1"/>
</dbReference>
<comment type="similarity">
    <text evidence="1">Belongs to the TonB-dependent receptor family.</text>
</comment>
<dbReference type="AlphaFoldDB" id="A0A512AW40"/>
<keyword evidence="1" id="KW-0998">Cell outer membrane</keyword>
<dbReference type="NCBIfam" id="TIGR04057">
    <property type="entry name" value="SusC_RagA_signa"/>
    <property type="match status" value="1"/>
</dbReference>
<proteinExistence type="inferred from homology"/>
<dbReference type="NCBIfam" id="TIGR04056">
    <property type="entry name" value="OMP_RagA_SusC"/>
    <property type="match status" value="1"/>
</dbReference>